<dbReference type="PANTHER" id="PTHR42973">
    <property type="entry name" value="BINDING OXIDOREDUCTASE, PUTATIVE (AFU_ORTHOLOGUE AFUA_1G17690)-RELATED"/>
    <property type="match status" value="1"/>
</dbReference>
<protein>
    <recommendedName>
        <fullName evidence="5">FAD linked oxidase N-terminal domain-containing protein</fullName>
    </recommendedName>
</protein>
<dbReference type="EMBL" id="PHWZ01001246">
    <property type="protein sequence ID" value="TEY25961.1"/>
    <property type="molecule type" value="Genomic_DNA"/>
</dbReference>
<dbReference type="InterPro" id="IPR036318">
    <property type="entry name" value="FAD-bd_PCMH-like_sf"/>
</dbReference>
<evidence type="ECO:0000313" key="7">
    <source>
        <dbReference type="Proteomes" id="UP000297299"/>
    </source>
</evidence>
<keyword evidence="2" id="KW-0285">Flavoprotein</keyword>
<dbReference type="PANTHER" id="PTHR42973:SF54">
    <property type="entry name" value="FAD-BINDING PCMH-TYPE DOMAIN-CONTAINING PROTEIN"/>
    <property type="match status" value="1"/>
</dbReference>
<evidence type="ECO:0000256" key="4">
    <source>
        <dbReference type="ARBA" id="ARBA00023002"/>
    </source>
</evidence>
<sequence length="379" mass="40402">MKIIPFLQVPFAVRSVGHSPNPNWSGIGFNGILISTTSLDSLTVSSDNSIASIEPGLGWGAVIPQVGVGGLILGGGLSHFSAQYGLAADNVKTFEFVLASGEIVNTNAETNSDPFWALKGGGPNFATAYSLTVLPSVLAAFTEWQKNGAQTDPKTSVLNNILSTGCSLGLVYSEPATYPDAFAPLAAIPNGIIRIPATNATVTLLSTILGGAFSTASARHVYRSAASLIDETLYNETSSYYFDTINSHQAKGVKVNMTFTLQTIPPSLVAASESRGGNPMGFPSLAHQWWTTITDWASEKDDETVLSAVKSIGDQFETLGAARNSYLPYLYMNDCYADQNPLTQYPPANIKTMKYIAAKYDPSRVFQLLQKDGCLLSKA</sequence>
<name>A0A4Y8CCW6_9HELO</name>
<dbReference type="STRING" id="38488.A0A4Y8CCW6"/>
<evidence type="ECO:0000256" key="2">
    <source>
        <dbReference type="ARBA" id="ARBA00022630"/>
    </source>
</evidence>
<evidence type="ECO:0000313" key="6">
    <source>
        <dbReference type="EMBL" id="TEY25961.1"/>
    </source>
</evidence>
<dbReference type="GO" id="GO:0050660">
    <property type="term" value="F:flavin adenine dinucleotide binding"/>
    <property type="evidence" value="ECO:0007669"/>
    <property type="project" value="InterPro"/>
</dbReference>
<dbReference type="InterPro" id="IPR050416">
    <property type="entry name" value="FAD-linked_Oxidoreductase"/>
</dbReference>
<dbReference type="Pfam" id="PF01565">
    <property type="entry name" value="FAD_binding_4"/>
    <property type="match status" value="1"/>
</dbReference>
<evidence type="ECO:0000256" key="1">
    <source>
        <dbReference type="ARBA" id="ARBA00005466"/>
    </source>
</evidence>
<gene>
    <name evidence="6" type="ORF">BOTCAL_1250g00010</name>
</gene>
<dbReference type="InterPro" id="IPR016169">
    <property type="entry name" value="FAD-bd_PCMH_sub2"/>
</dbReference>
<dbReference type="OrthoDB" id="2151789at2759"/>
<keyword evidence="3" id="KW-0274">FAD</keyword>
<dbReference type="SUPFAM" id="SSF56176">
    <property type="entry name" value="FAD-binding/transporter-associated domain-like"/>
    <property type="match status" value="1"/>
</dbReference>
<dbReference type="AlphaFoldDB" id="A0A4Y8CCW6"/>
<reference evidence="6 7" key="1">
    <citation type="submission" date="2017-11" db="EMBL/GenBank/DDBJ databases">
        <title>Comparative genomics of Botrytis spp.</title>
        <authorList>
            <person name="Valero-Jimenez C.A."/>
            <person name="Tapia P."/>
            <person name="Veloso J."/>
            <person name="Silva-Moreno E."/>
            <person name="Staats M."/>
            <person name="Valdes J.H."/>
            <person name="Van Kan J.A.L."/>
        </authorList>
    </citation>
    <scope>NUCLEOTIDE SEQUENCE [LARGE SCALE GENOMIC DNA]</scope>
    <source>
        <strain evidence="6 7">MUCL2830</strain>
    </source>
</reference>
<organism evidence="6 7">
    <name type="scientific">Botryotinia calthae</name>
    <dbReference type="NCBI Taxonomy" id="38488"/>
    <lineage>
        <taxon>Eukaryota</taxon>
        <taxon>Fungi</taxon>
        <taxon>Dikarya</taxon>
        <taxon>Ascomycota</taxon>
        <taxon>Pezizomycotina</taxon>
        <taxon>Leotiomycetes</taxon>
        <taxon>Helotiales</taxon>
        <taxon>Sclerotiniaceae</taxon>
        <taxon>Botryotinia</taxon>
    </lineage>
</organism>
<accession>A0A4Y8CCW6</accession>
<evidence type="ECO:0000259" key="5">
    <source>
        <dbReference type="Pfam" id="PF01565"/>
    </source>
</evidence>
<dbReference type="Gene3D" id="3.30.465.10">
    <property type="match status" value="2"/>
</dbReference>
<dbReference type="InterPro" id="IPR006094">
    <property type="entry name" value="Oxid_FAD_bind_N"/>
</dbReference>
<comment type="similarity">
    <text evidence="1">Belongs to the oxygen-dependent FAD-linked oxidoreductase family.</text>
</comment>
<keyword evidence="7" id="KW-1185">Reference proteome</keyword>
<proteinExistence type="inferred from homology"/>
<comment type="caution">
    <text evidence="6">The sequence shown here is derived from an EMBL/GenBank/DDBJ whole genome shotgun (WGS) entry which is preliminary data.</text>
</comment>
<keyword evidence="4" id="KW-0560">Oxidoreductase</keyword>
<dbReference type="GO" id="GO:0016491">
    <property type="term" value="F:oxidoreductase activity"/>
    <property type="evidence" value="ECO:0007669"/>
    <property type="project" value="UniProtKB-KW"/>
</dbReference>
<evidence type="ECO:0000256" key="3">
    <source>
        <dbReference type="ARBA" id="ARBA00022827"/>
    </source>
</evidence>
<feature type="domain" description="FAD linked oxidase N-terminal" evidence="5">
    <location>
        <begin position="62"/>
        <end position="106"/>
    </location>
</feature>
<dbReference type="Proteomes" id="UP000297299">
    <property type="component" value="Unassembled WGS sequence"/>
</dbReference>